<sequence length="69" mass="7202">MIVAIFSSATCDISDSTRCPVPPPQLAGDEDEDAAVSDIAALIEGTSAAPPETRKLTHSQTTMTKISLQ</sequence>
<dbReference type="EMBL" id="UYRT01079457">
    <property type="protein sequence ID" value="VDN20756.1"/>
    <property type="molecule type" value="Genomic_DNA"/>
</dbReference>
<organism evidence="4">
    <name type="scientific">Gongylonema pulchrum</name>
    <dbReference type="NCBI Taxonomy" id="637853"/>
    <lineage>
        <taxon>Eukaryota</taxon>
        <taxon>Metazoa</taxon>
        <taxon>Ecdysozoa</taxon>
        <taxon>Nematoda</taxon>
        <taxon>Chromadorea</taxon>
        <taxon>Rhabditida</taxon>
        <taxon>Spirurina</taxon>
        <taxon>Spiruromorpha</taxon>
        <taxon>Spiruroidea</taxon>
        <taxon>Gongylonematidae</taxon>
        <taxon>Gongylonema</taxon>
    </lineage>
</organism>
<dbReference type="AlphaFoldDB" id="A0A183DV71"/>
<protein>
    <submittedName>
        <fullName evidence="4">Secreted protein</fullName>
    </submittedName>
</protein>
<feature type="compositionally biased region" description="Polar residues" evidence="1">
    <location>
        <begin position="58"/>
        <end position="69"/>
    </location>
</feature>
<accession>A0A183DV71</accession>
<reference evidence="2 3" key="2">
    <citation type="submission" date="2018-11" db="EMBL/GenBank/DDBJ databases">
        <authorList>
            <consortium name="Pathogen Informatics"/>
        </authorList>
    </citation>
    <scope>NUCLEOTIDE SEQUENCE [LARGE SCALE GENOMIC DNA]</scope>
</reference>
<evidence type="ECO:0000313" key="3">
    <source>
        <dbReference type="Proteomes" id="UP000271098"/>
    </source>
</evidence>
<feature type="region of interest" description="Disordered" evidence="1">
    <location>
        <begin position="44"/>
        <end position="69"/>
    </location>
</feature>
<evidence type="ECO:0000313" key="4">
    <source>
        <dbReference type="WBParaSite" id="GPUH_0001262601-mRNA-1"/>
    </source>
</evidence>
<evidence type="ECO:0000256" key="1">
    <source>
        <dbReference type="SAM" id="MobiDB-lite"/>
    </source>
</evidence>
<reference evidence="4" key="1">
    <citation type="submission" date="2016-06" db="UniProtKB">
        <authorList>
            <consortium name="WormBaseParasite"/>
        </authorList>
    </citation>
    <scope>IDENTIFICATION</scope>
</reference>
<keyword evidence="3" id="KW-1185">Reference proteome</keyword>
<gene>
    <name evidence="2" type="ORF">GPUH_LOCUS12612</name>
</gene>
<dbReference type="WBParaSite" id="GPUH_0001262601-mRNA-1">
    <property type="protein sequence ID" value="GPUH_0001262601-mRNA-1"/>
    <property type="gene ID" value="GPUH_0001262601"/>
</dbReference>
<proteinExistence type="predicted"/>
<name>A0A183DV71_9BILA</name>
<evidence type="ECO:0000313" key="2">
    <source>
        <dbReference type="EMBL" id="VDN20756.1"/>
    </source>
</evidence>
<dbReference type="Proteomes" id="UP000271098">
    <property type="component" value="Unassembled WGS sequence"/>
</dbReference>